<dbReference type="EMBL" id="JZWT02000003">
    <property type="protein sequence ID" value="MFB6489874.1"/>
    <property type="molecule type" value="Genomic_DNA"/>
</dbReference>
<name>A0ACC6UZH5_9CREN</name>
<gene>
    <name evidence="1" type="ORF">TU35_001290</name>
</gene>
<protein>
    <submittedName>
        <fullName evidence="1">APC family permease</fullName>
    </submittedName>
</protein>
<proteinExistence type="predicted"/>
<sequence>MASGGQRRLTFGELYSLALGGQSPFISLMAFGTPLVAIAGSGAALSMMVATALVLINGSATFLIARRFKRGGGYYVYSLYGLSERLGFVVGWMYLLYSLAYGGSLVVAGAYIIKIVASSYGASLPDYAYVAAVAAVVIGVALAGVKASAKFAWYTSLLGIAVIVAISGYLFWRSGLKLYNPFVGLTPGVLYGALYGLGIPSGYGAITPLAGEAKRPAHVGLAILSAIGTGGALATFFFYALAALGFTGNLARFLLTEFGVPGLVFISAMGLASGGLGGVAYIMAASRVIYNMARDGFFHVSLASSRGGRPLAAEALAAAAMLALLLSAALIGGLAGALEFLGALAGLLNLFVHAAAGVSLARISLRRLSIRRVFEALGGAAAAIFSIALVINGLGEAEKLVGLTFMGWLVLGFFYLEILDIIRAGEEKEE</sequence>
<organism evidence="1 2">
    <name type="scientific">Thermoproteus sp. AZ2</name>
    <dbReference type="NCBI Taxonomy" id="1609232"/>
    <lineage>
        <taxon>Archaea</taxon>
        <taxon>Thermoproteota</taxon>
        <taxon>Thermoprotei</taxon>
        <taxon>Thermoproteales</taxon>
        <taxon>Thermoproteaceae</taxon>
        <taxon>Thermoproteus</taxon>
    </lineage>
</organism>
<reference evidence="1" key="1">
    <citation type="submission" date="2024-07" db="EMBL/GenBank/DDBJ databases">
        <title>Metagenome and Metagenome-Assembled Genomes of Archaea from a hot spring from the geothermal field of Los Azufres, Mexico.</title>
        <authorList>
            <person name="Marin-Paredes R."/>
            <person name="Martinez-Romero E."/>
            <person name="Servin-Garciduenas L.E."/>
        </authorList>
    </citation>
    <scope>NUCLEOTIDE SEQUENCE</scope>
</reference>
<evidence type="ECO:0000313" key="2">
    <source>
        <dbReference type="Proteomes" id="UP000033636"/>
    </source>
</evidence>
<dbReference type="Proteomes" id="UP000033636">
    <property type="component" value="Unassembled WGS sequence"/>
</dbReference>
<accession>A0ACC6UZH5</accession>
<evidence type="ECO:0000313" key="1">
    <source>
        <dbReference type="EMBL" id="MFB6489874.1"/>
    </source>
</evidence>
<comment type="caution">
    <text evidence="1">The sequence shown here is derived from an EMBL/GenBank/DDBJ whole genome shotgun (WGS) entry which is preliminary data.</text>
</comment>